<dbReference type="HOGENOM" id="CLU_011148_0_0_1"/>
<organism evidence="1 2">
    <name type="scientific">Phialophora macrospora</name>
    <dbReference type="NCBI Taxonomy" id="1851006"/>
    <lineage>
        <taxon>Eukaryota</taxon>
        <taxon>Fungi</taxon>
        <taxon>Dikarya</taxon>
        <taxon>Ascomycota</taxon>
        <taxon>Pezizomycotina</taxon>
        <taxon>Eurotiomycetes</taxon>
        <taxon>Chaetothyriomycetidae</taxon>
        <taxon>Chaetothyriales</taxon>
        <taxon>Herpotrichiellaceae</taxon>
        <taxon>Phialophora</taxon>
    </lineage>
</organism>
<dbReference type="InterPro" id="IPR010856">
    <property type="entry name" value="Gig2-like"/>
</dbReference>
<dbReference type="PANTHER" id="PTHR30613:SF1">
    <property type="entry name" value="DUF1479 DOMAIN PROTEIN (AFU_ORTHOLOGUE AFUA_5G09280)"/>
    <property type="match status" value="1"/>
</dbReference>
<accession>A0A0D2DPL5</accession>
<protein>
    <recommendedName>
        <fullName evidence="3">DUF1479 domain protein</fullName>
    </recommendedName>
</protein>
<dbReference type="Gene3D" id="2.60.120.330">
    <property type="entry name" value="B-lactam Antibiotic, Isopenicillin N Synthase, Chain"/>
    <property type="match status" value="1"/>
</dbReference>
<reference evidence="1 2" key="1">
    <citation type="submission" date="2015-01" db="EMBL/GenBank/DDBJ databases">
        <title>The Genome Sequence of Capronia semiimmersa CBS27337.</title>
        <authorList>
            <consortium name="The Broad Institute Genomics Platform"/>
            <person name="Cuomo C."/>
            <person name="de Hoog S."/>
            <person name="Gorbushina A."/>
            <person name="Stielow B."/>
            <person name="Teixiera M."/>
            <person name="Abouelleil A."/>
            <person name="Chapman S.B."/>
            <person name="Priest M."/>
            <person name="Young S.K."/>
            <person name="Wortman J."/>
            <person name="Nusbaum C."/>
            <person name="Birren B."/>
        </authorList>
    </citation>
    <scope>NUCLEOTIDE SEQUENCE [LARGE SCALE GENOMIC DNA]</scope>
    <source>
        <strain evidence="1 2">CBS 27337</strain>
    </source>
</reference>
<gene>
    <name evidence="1" type="ORF">PV04_09135</name>
</gene>
<dbReference type="InterPro" id="IPR027443">
    <property type="entry name" value="IPNS-like_sf"/>
</dbReference>
<dbReference type="Proteomes" id="UP000054266">
    <property type="component" value="Unassembled WGS sequence"/>
</dbReference>
<evidence type="ECO:0000313" key="1">
    <source>
        <dbReference type="EMBL" id="KIW64182.1"/>
    </source>
</evidence>
<proteinExistence type="predicted"/>
<sequence>MPVRVIESKWPTGWPSFAHPDSDGKDRHSPDLKKAIISEYGANALCQAWIKTCNALGSVVSQIAEAGANAVPVFHYDEIIDTGKNEKALEKIKATGCCVIRGVIPTEEATQHFQDLTRFVAQNDSVSGWPKESPAIFYLYESPVQLKLRTHPHQLKLQRLFNSLFTDPTVSPEEEKAQWEPILYPDALRIRQPGQDFDGLGPHIDGGSLSRWADVEYRRTYDKILSGHPEDYDPYDLSHRRNAKPSMFPGGAQCSVLRTFQGWTALTECSPGEGGLMVVPNIHLATAYMMLRPFFKQPSDGDWQDPRKWDLDDSPWFPGTYPMDSQLLSPASHPHLRLEESLVHAPTVYPGDTIWWHADMCHAVETTHNGTRPASVVYIPAAPSTPDNKAYIRGHWKDLLAGNPPGDYKYLDGFEDKLVLSTQNERKMVGALAIESIGVEGRRALGEGV</sequence>
<evidence type="ECO:0008006" key="3">
    <source>
        <dbReference type="Google" id="ProtNLM"/>
    </source>
</evidence>
<dbReference type="PANTHER" id="PTHR30613">
    <property type="entry name" value="UNCHARACTERIZED PROTEIN YBIU-RELATED"/>
    <property type="match status" value="1"/>
</dbReference>
<dbReference type="AlphaFoldDB" id="A0A0D2DPL5"/>
<dbReference type="SUPFAM" id="SSF51197">
    <property type="entry name" value="Clavaminate synthase-like"/>
    <property type="match status" value="1"/>
</dbReference>
<keyword evidence="2" id="KW-1185">Reference proteome</keyword>
<name>A0A0D2DPL5_9EURO</name>
<dbReference type="Pfam" id="PF07350">
    <property type="entry name" value="Gig2-like"/>
    <property type="match status" value="1"/>
</dbReference>
<dbReference type="STRING" id="5601.A0A0D2DPL5"/>
<evidence type="ECO:0000313" key="2">
    <source>
        <dbReference type="Proteomes" id="UP000054266"/>
    </source>
</evidence>
<dbReference type="EMBL" id="KN846961">
    <property type="protein sequence ID" value="KIW64182.1"/>
    <property type="molecule type" value="Genomic_DNA"/>
</dbReference>